<evidence type="ECO:0000256" key="1">
    <source>
        <dbReference type="SAM" id="MobiDB-lite"/>
    </source>
</evidence>
<dbReference type="SUPFAM" id="SSF47413">
    <property type="entry name" value="lambda repressor-like DNA-binding domains"/>
    <property type="match status" value="1"/>
</dbReference>
<sequence>MSSDNRDKHNALEEFLEDALNDPTENKQGKRIPDQAYKPSATDKTVKDDNSSESSTKDSSTRKSKQEKQPEEEIDEDTLIDRLSDFTSSAFNFAKRTTQTSFKVGKALIHSQDQLKLMLAAGQSLKDLREVAGLTLSEANEALNLKDKSVLEAVENGTATLSFELILRLSALLARNDPIPFIIKYTRTYNPEIWRILSDWGLGRLPLQYERERQFINIFRAHDEARKLSDDGYKKVLDFTQKAFDMSLHFIAEQENVAFEEESENEGKPKKQSKSKSDPDKKGQKQKRSD</sequence>
<evidence type="ECO:0000259" key="2">
    <source>
        <dbReference type="PROSITE" id="PS50943"/>
    </source>
</evidence>
<feature type="compositionally biased region" description="Basic and acidic residues" evidence="1">
    <location>
        <begin position="44"/>
        <end position="71"/>
    </location>
</feature>
<protein>
    <submittedName>
        <fullName evidence="3">Helix-turn-helix domain-containing protein</fullName>
    </submittedName>
</protein>
<feature type="compositionally biased region" description="Basic and acidic residues" evidence="1">
    <location>
        <begin position="1"/>
        <end position="12"/>
    </location>
</feature>
<proteinExistence type="predicted"/>
<name>A0ABY6MYK3_9ALTE</name>
<dbReference type="Gene3D" id="1.10.260.40">
    <property type="entry name" value="lambda repressor-like DNA-binding domains"/>
    <property type="match status" value="1"/>
</dbReference>
<gene>
    <name evidence="3" type="ORF">NKI27_12615</name>
</gene>
<dbReference type="EMBL" id="CP100390">
    <property type="protein sequence ID" value="UZE94911.1"/>
    <property type="molecule type" value="Genomic_DNA"/>
</dbReference>
<feature type="region of interest" description="Disordered" evidence="1">
    <location>
        <begin position="258"/>
        <end position="290"/>
    </location>
</feature>
<dbReference type="InterPro" id="IPR001387">
    <property type="entry name" value="Cro/C1-type_HTH"/>
</dbReference>
<dbReference type="InterPro" id="IPR010982">
    <property type="entry name" value="Lambda_DNA-bd_dom_sf"/>
</dbReference>
<evidence type="ECO:0000313" key="3">
    <source>
        <dbReference type="EMBL" id="UZE94911.1"/>
    </source>
</evidence>
<dbReference type="CDD" id="cd00093">
    <property type="entry name" value="HTH_XRE"/>
    <property type="match status" value="1"/>
</dbReference>
<dbReference type="PROSITE" id="PS50943">
    <property type="entry name" value="HTH_CROC1"/>
    <property type="match status" value="1"/>
</dbReference>
<evidence type="ECO:0000313" key="4">
    <source>
        <dbReference type="Proteomes" id="UP001163739"/>
    </source>
</evidence>
<dbReference type="RefSeq" id="WP_265046403.1">
    <property type="nucleotide sequence ID" value="NZ_CP100390.1"/>
</dbReference>
<feature type="compositionally biased region" description="Basic and acidic residues" evidence="1">
    <location>
        <begin position="265"/>
        <end position="290"/>
    </location>
</feature>
<feature type="region of interest" description="Disordered" evidence="1">
    <location>
        <begin position="1"/>
        <end position="77"/>
    </location>
</feature>
<keyword evidence="4" id="KW-1185">Reference proteome</keyword>
<accession>A0ABY6MYK3</accession>
<feature type="domain" description="HTH cro/C1-type" evidence="2">
    <location>
        <begin position="125"/>
        <end position="182"/>
    </location>
</feature>
<reference evidence="3" key="1">
    <citation type="submission" date="2022-06" db="EMBL/GenBank/DDBJ databases">
        <title>Alkalimarinus sp. nov., isolated from gut of a Alitta virens.</title>
        <authorList>
            <person name="Yang A.I."/>
            <person name="Shin N.-R."/>
        </authorList>
    </citation>
    <scope>NUCLEOTIDE SEQUENCE</scope>
    <source>
        <strain evidence="3">A2M4</strain>
    </source>
</reference>
<feature type="compositionally biased region" description="Basic and acidic residues" evidence="1">
    <location>
        <begin position="24"/>
        <end position="33"/>
    </location>
</feature>
<dbReference type="Proteomes" id="UP001163739">
    <property type="component" value="Chromosome"/>
</dbReference>
<organism evidence="3 4">
    <name type="scientific">Alkalimarinus alittae</name>
    <dbReference type="NCBI Taxonomy" id="2961619"/>
    <lineage>
        <taxon>Bacteria</taxon>
        <taxon>Pseudomonadati</taxon>
        <taxon>Pseudomonadota</taxon>
        <taxon>Gammaproteobacteria</taxon>
        <taxon>Alteromonadales</taxon>
        <taxon>Alteromonadaceae</taxon>
        <taxon>Alkalimarinus</taxon>
    </lineage>
</organism>